<dbReference type="EMBL" id="AUPL01000624">
    <property type="protein sequence ID" value="ESL11621.1"/>
    <property type="molecule type" value="Genomic_DNA"/>
</dbReference>
<keyword evidence="2" id="KW-1185">Reference proteome</keyword>
<dbReference type="GO" id="GO:0005737">
    <property type="term" value="C:cytoplasm"/>
    <property type="evidence" value="ECO:0007669"/>
    <property type="project" value="TreeGrafter"/>
</dbReference>
<dbReference type="InterPro" id="IPR019332">
    <property type="entry name" value="OSCP1"/>
</dbReference>
<evidence type="ECO:0000313" key="2">
    <source>
        <dbReference type="Proteomes" id="UP000031737"/>
    </source>
</evidence>
<comment type="caution">
    <text evidence="1">The sequence shown here is derived from an EMBL/GenBank/DDBJ whole genome shotgun (WGS) entry which is preliminary data.</text>
</comment>
<dbReference type="PANTHER" id="PTHR21439">
    <property type="entry name" value="OXIDORED-NITRO DOMAIN-CONTAINING PROTEIN"/>
    <property type="match status" value="1"/>
</dbReference>
<evidence type="ECO:0008006" key="3">
    <source>
        <dbReference type="Google" id="ProtNLM"/>
    </source>
</evidence>
<evidence type="ECO:0000313" key="1">
    <source>
        <dbReference type="EMBL" id="ESL11621.1"/>
    </source>
</evidence>
<dbReference type="PANTHER" id="PTHR21439:SF0">
    <property type="entry name" value="PROTEIN OSCP1"/>
    <property type="match status" value="1"/>
</dbReference>
<reference evidence="1 2" key="1">
    <citation type="submission" date="2013-07" db="EMBL/GenBank/DDBJ databases">
        <authorList>
            <person name="Stoco P.H."/>
            <person name="Wagner G."/>
            <person name="Gerber A."/>
            <person name="Zaha A."/>
            <person name="Thompson C."/>
            <person name="Bartholomeu D.C."/>
            <person name="Luckemeyer D.D."/>
            <person name="Bahia D."/>
            <person name="Loreto E."/>
            <person name="Prestes E.B."/>
            <person name="Lima F.M."/>
            <person name="Rodrigues-Luiz G."/>
            <person name="Vallejo G.A."/>
            <person name="Filho J.F."/>
            <person name="Monteiro K.M."/>
            <person name="Tyler K.M."/>
            <person name="de Almeida L.G."/>
            <person name="Ortiz M.F."/>
            <person name="Siervo M.A."/>
            <person name="de Moraes M.H."/>
            <person name="Cunha O.L."/>
            <person name="Mendonca-Neto R."/>
            <person name="Silva R."/>
            <person name="Teixeira S.M."/>
            <person name="Murta S.M."/>
            <person name="Sincero T.C."/>
            <person name="Mendes T.A."/>
            <person name="Urmenyi T.P."/>
            <person name="Silva V.G."/>
            <person name="da Rocha W.D."/>
            <person name="Andersson B."/>
            <person name="Romanha A.J."/>
            <person name="Steindel M."/>
            <person name="de Vasconcelos A.T."/>
            <person name="Grisard E.C."/>
        </authorList>
    </citation>
    <scope>NUCLEOTIDE SEQUENCE [LARGE SCALE GENOMIC DNA]</scope>
    <source>
        <strain evidence="1 2">SC58</strain>
    </source>
</reference>
<protein>
    <recommendedName>
        <fullName evidence="3">Organic solute carrier partner 1</fullName>
    </recommendedName>
</protein>
<proteinExistence type="predicted"/>
<dbReference type="Pfam" id="PF10188">
    <property type="entry name" value="Oscp1"/>
    <property type="match status" value="1"/>
</dbReference>
<dbReference type="VEuPathDB" id="TriTrypDB:TRSC58_00624"/>
<dbReference type="GO" id="GO:0005886">
    <property type="term" value="C:plasma membrane"/>
    <property type="evidence" value="ECO:0007669"/>
    <property type="project" value="TreeGrafter"/>
</dbReference>
<name>A0A061JC24_TRYRA</name>
<accession>A0A061JC24</accession>
<organism evidence="1 2">
    <name type="scientific">Trypanosoma rangeli SC58</name>
    <dbReference type="NCBI Taxonomy" id="429131"/>
    <lineage>
        <taxon>Eukaryota</taxon>
        <taxon>Discoba</taxon>
        <taxon>Euglenozoa</taxon>
        <taxon>Kinetoplastea</taxon>
        <taxon>Metakinetoplastina</taxon>
        <taxon>Trypanosomatida</taxon>
        <taxon>Trypanosomatidae</taxon>
        <taxon>Trypanosoma</taxon>
        <taxon>Herpetosoma</taxon>
    </lineage>
</organism>
<dbReference type="Proteomes" id="UP000031737">
    <property type="component" value="Unassembled WGS sequence"/>
</dbReference>
<sequence length="408" mass="44793">MTIGALPFLILNYGAEMGFILHTRLIAQNVVRDKADTVMNDVVTHMFSTEFLEELFRPQPLYSYMAVKEVFKSLAETSLIHLSPVSMNKLFELMTMGVKYQVFTLRHPLELLEMTWTHLEELERLITPAAREKVHPVFAMLEGFCSFFSHGDLAEIRKELLNFFVGRNTLISVLINEGIQSKAGKLFLPADCALPPLSVCEPPGSIRYFKDGKLDASAVFEHHDAALQHPSSVPLDTWDPKNPATRMTKNGRNMYAPNRQRFLTQAEAKKSTSILPSTTTAAATPTAALPPELTGAVTGELNHLSRLVGCGQHSPHKSFKLILFGDMDEDVGGGRVDDCGASGKLVAAAATSSSGFAPSTRLLTRMTKTDVKSQNEELFGIMDGMSVAMATAGPSERGNDLLDIMDED</sequence>
<dbReference type="AlphaFoldDB" id="A0A061JC24"/>
<dbReference type="OrthoDB" id="2157380at2759"/>
<gene>
    <name evidence="1" type="ORF">TRSC58_00624</name>
</gene>